<keyword evidence="1" id="KW-0678">Repressor</keyword>
<keyword evidence="3" id="KW-0902">Two-component regulatory system</keyword>
<proteinExistence type="predicted"/>
<dbReference type="Gene3D" id="1.10.10.10">
    <property type="entry name" value="Winged helix-like DNA-binding domain superfamily/Winged helix DNA-binding domain"/>
    <property type="match status" value="1"/>
</dbReference>
<evidence type="ECO:0000313" key="14">
    <source>
        <dbReference type="Proteomes" id="UP000500890"/>
    </source>
</evidence>
<dbReference type="GO" id="GO:0000976">
    <property type="term" value="F:transcription cis-regulatory region binding"/>
    <property type="evidence" value="ECO:0007669"/>
    <property type="project" value="TreeGrafter"/>
</dbReference>
<dbReference type="Gene3D" id="6.10.250.690">
    <property type="match status" value="1"/>
</dbReference>
<feature type="domain" description="OmpR/PhoB-type" evidence="12">
    <location>
        <begin position="133"/>
        <end position="233"/>
    </location>
</feature>
<dbReference type="SUPFAM" id="SSF46894">
    <property type="entry name" value="C-terminal effector domain of the bipartite response regulators"/>
    <property type="match status" value="1"/>
</dbReference>
<dbReference type="Pfam" id="PF00486">
    <property type="entry name" value="Trans_reg_C"/>
    <property type="match status" value="1"/>
</dbReference>
<protein>
    <submittedName>
        <fullName evidence="13">Response regulator transcription factor</fullName>
    </submittedName>
</protein>
<dbReference type="PANTHER" id="PTHR48111:SF2">
    <property type="entry name" value="RESPONSE REGULATOR SAER"/>
    <property type="match status" value="1"/>
</dbReference>
<keyword evidence="7" id="KW-0804">Transcription</keyword>
<dbReference type="GO" id="GO:0005829">
    <property type="term" value="C:cytosol"/>
    <property type="evidence" value="ECO:0007669"/>
    <property type="project" value="TreeGrafter"/>
</dbReference>
<dbReference type="EMBL" id="CP049886">
    <property type="protein sequence ID" value="QIL46872.1"/>
    <property type="molecule type" value="Genomic_DNA"/>
</dbReference>
<dbReference type="FunFam" id="1.10.10.10:FF:000018">
    <property type="entry name" value="DNA-binding response regulator ResD"/>
    <property type="match status" value="1"/>
</dbReference>
<dbReference type="PANTHER" id="PTHR48111">
    <property type="entry name" value="REGULATOR OF RPOS"/>
    <property type="match status" value="1"/>
</dbReference>
<organism evidence="13 14">
    <name type="scientific">Vagococcus coleopterorum</name>
    <dbReference type="NCBI Taxonomy" id="2714946"/>
    <lineage>
        <taxon>Bacteria</taxon>
        <taxon>Bacillati</taxon>
        <taxon>Bacillota</taxon>
        <taxon>Bacilli</taxon>
        <taxon>Lactobacillales</taxon>
        <taxon>Enterococcaceae</taxon>
        <taxon>Vagococcus</taxon>
    </lineage>
</organism>
<dbReference type="SMART" id="SM00448">
    <property type="entry name" value="REC"/>
    <property type="match status" value="1"/>
</dbReference>
<evidence type="ECO:0000256" key="8">
    <source>
        <dbReference type="ARBA" id="ARBA00023316"/>
    </source>
</evidence>
<dbReference type="InterPro" id="IPR011006">
    <property type="entry name" value="CheY-like_superfamily"/>
</dbReference>
<keyword evidence="2 9" id="KW-0597">Phosphoprotein</keyword>
<evidence type="ECO:0000256" key="9">
    <source>
        <dbReference type="PROSITE-ProRule" id="PRU00169"/>
    </source>
</evidence>
<keyword evidence="6" id="KW-0010">Activator</keyword>
<feature type="domain" description="Response regulatory" evidence="11">
    <location>
        <begin position="4"/>
        <end position="117"/>
    </location>
</feature>
<dbReference type="GO" id="GO:0006355">
    <property type="term" value="P:regulation of DNA-templated transcription"/>
    <property type="evidence" value="ECO:0007669"/>
    <property type="project" value="InterPro"/>
</dbReference>
<dbReference type="Gene3D" id="3.40.50.2300">
    <property type="match status" value="1"/>
</dbReference>
<evidence type="ECO:0000256" key="2">
    <source>
        <dbReference type="ARBA" id="ARBA00022553"/>
    </source>
</evidence>
<dbReference type="FunFam" id="3.40.50.2300:FF:000001">
    <property type="entry name" value="DNA-binding response regulator PhoB"/>
    <property type="match status" value="1"/>
</dbReference>
<dbReference type="InterPro" id="IPR001867">
    <property type="entry name" value="OmpR/PhoB-type_DNA-bd"/>
</dbReference>
<evidence type="ECO:0000313" key="13">
    <source>
        <dbReference type="EMBL" id="QIL46872.1"/>
    </source>
</evidence>
<keyword evidence="5 10" id="KW-0238">DNA-binding</keyword>
<feature type="DNA-binding region" description="OmpR/PhoB-type" evidence="10">
    <location>
        <begin position="133"/>
        <end position="233"/>
    </location>
</feature>
<dbReference type="InterPro" id="IPR001789">
    <property type="entry name" value="Sig_transdc_resp-reg_receiver"/>
</dbReference>
<evidence type="ECO:0000256" key="6">
    <source>
        <dbReference type="ARBA" id="ARBA00023159"/>
    </source>
</evidence>
<evidence type="ECO:0000256" key="3">
    <source>
        <dbReference type="ARBA" id="ARBA00023012"/>
    </source>
</evidence>
<feature type="modified residue" description="4-aspartylphosphate" evidence="9">
    <location>
        <position position="53"/>
    </location>
</feature>
<keyword evidence="8" id="KW-0961">Cell wall biogenesis/degradation</keyword>
<evidence type="ECO:0000256" key="4">
    <source>
        <dbReference type="ARBA" id="ARBA00023015"/>
    </source>
</evidence>
<dbReference type="GO" id="GO:0071555">
    <property type="term" value="P:cell wall organization"/>
    <property type="evidence" value="ECO:0007669"/>
    <property type="project" value="UniProtKB-KW"/>
</dbReference>
<dbReference type="CDD" id="cd17574">
    <property type="entry name" value="REC_OmpR"/>
    <property type="match status" value="1"/>
</dbReference>
<evidence type="ECO:0000256" key="5">
    <source>
        <dbReference type="ARBA" id="ARBA00023125"/>
    </source>
</evidence>
<keyword evidence="14" id="KW-1185">Reference proteome</keyword>
<dbReference type="AlphaFoldDB" id="A0A6G8APK2"/>
<dbReference type="CDD" id="cd00383">
    <property type="entry name" value="trans_reg_C"/>
    <property type="match status" value="1"/>
</dbReference>
<dbReference type="Proteomes" id="UP000500890">
    <property type="component" value="Chromosome"/>
</dbReference>
<dbReference type="PROSITE" id="PS50110">
    <property type="entry name" value="RESPONSE_REGULATORY"/>
    <property type="match status" value="1"/>
</dbReference>
<evidence type="ECO:0000256" key="10">
    <source>
        <dbReference type="PROSITE-ProRule" id="PRU01091"/>
    </source>
</evidence>
<evidence type="ECO:0000256" key="7">
    <source>
        <dbReference type="ARBA" id="ARBA00023163"/>
    </source>
</evidence>
<dbReference type="GO" id="GO:0000156">
    <property type="term" value="F:phosphorelay response regulator activity"/>
    <property type="evidence" value="ECO:0007669"/>
    <property type="project" value="TreeGrafter"/>
</dbReference>
<keyword evidence="4" id="KW-0805">Transcription regulation</keyword>
<dbReference type="KEGG" id="vah:G7081_07195"/>
<evidence type="ECO:0000256" key="1">
    <source>
        <dbReference type="ARBA" id="ARBA00022491"/>
    </source>
</evidence>
<name>A0A6G8APK2_9ENTE</name>
<dbReference type="InterPro" id="IPR016032">
    <property type="entry name" value="Sig_transdc_resp-reg_C-effctor"/>
</dbReference>
<sequence>MTVKILVVEDEKEISDLIEMYLLNEGFEVIMSETGEAALTSLNDQTINLAILDVMLPDYNGFDLCADIRKKYLFPIIMLTAKNTEMDKIHGLTVGADDYVTKPFQPLELMARVKAQLRRDGSYNSQQDKEAGSDDFESRGLKLQYANHQCFVNGHEVNLTPKEFAIIAYLTQHQGQVISSEALFQNVWGESYYEASTNTIMVHIRHIRDKIKAHSPGIEYIKTVWGVGYKFDE</sequence>
<evidence type="ECO:0000259" key="11">
    <source>
        <dbReference type="PROSITE" id="PS50110"/>
    </source>
</evidence>
<dbReference type="InterPro" id="IPR039420">
    <property type="entry name" value="WalR-like"/>
</dbReference>
<dbReference type="GO" id="GO:0032993">
    <property type="term" value="C:protein-DNA complex"/>
    <property type="evidence" value="ECO:0007669"/>
    <property type="project" value="TreeGrafter"/>
</dbReference>
<gene>
    <name evidence="13" type="ORF">G7081_07195</name>
</gene>
<dbReference type="Pfam" id="PF00072">
    <property type="entry name" value="Response_reg"/>
    <property type="match status" value="1"/>
</dbReference>
<evidence type="ECO:0000259" key="12">
    <source>
        <dbReference type="PROSITE" id="PS51755"/>
    </source>
</evidence>
<dbReference type="PROSITE" id="PS51755">
    <property type="entry name" value="OMPR_PHOB"/>
    <property type="match status" value="1"/>
</dbReference>
<reference evidence="13 14" key="1">
    <citation type="submission" date="2020-03" db="EMBL/GenBank/DDBJ databases">
        <title>Vagococcus sp. nov., isolated from beetles.</title>
        <authorList>
            <person name="Hyun D.-W."/>
            <person name="Bae J.-W."/>
        </authorList>
    </citation>
    <scope>NUCLEOTIDE SEQUENCE [LARGE SCALE GENOMIC DNA]</scope>
    <source>
        <strain evidence="13 14">HDW17A</strain>
    </source>
</reference>
<accession>A0A6G8APK2</accession>
<dbReference type="InterPro" id="IPR036388">
    <property type="entry name" value="WH-like_DNA-bd_sf"/>
</dbReference>
<dbReference type="SMART" id="SM00862">
    <property type="entry name" value="Trans_reg_C"/>
    <property type="match status" value="1"/>
</dbReference>
<dbReference type="RefSeq" id="WP_166008260.1">
    <property type="nucleotide sequence ID" value="NZ_CP049886.1"/>
</dbReference>
<dbReference type="SUPFAM" id="SSF52172">
    <property type="entry name" value="CheY-like"/>
    <property type="match status" value="1"/>
</dbReference>